<dbReference type="EMBL" id="QJJR01000003">
    <property type="protein sequence ID" value="PXW92080.1"/>
    <property type="molecule type" value="Genomic_DNA"/>
</dbReference>
<name>A0A2V3WFR4_9BACI</name>
<evidence type="ECO:0000256" key="2">
    <source>
        <dbReference type="SAM" id="MobiDB-lite"/>
    </source>
</evidence>
<evidence type="ECO:0000313" key="4">
    <source>
        <dbReference type="Proteomes" id="UP000247922"/>
    </source>
</evidence>
<evidence type="ECO:0008006" key="5">
    <source>
        <dbReference type="Google" id="ProtNLM"/>
    </source>
</evidence>
<comment type="caution">
    <text evidence="3">The sequence shown here is derived from an EMBL/GenBank/DDBJ whole genome shotgun (WGS) entry which is preliminary data.</text>
</comment>
<evidence type="ECO:0000256" key="1">
    <source>
        <dbReference type="SAM" id="Coils"/>
    </source>
</evidence>
<keyword evidence="4" id="KW-1185">Reference proteome</keyword>
<feature type="compositionally biased region" description="Polar residues" evidence="2">
    <location>
        <begin position="70"/>
        <end position="84"/>
    </location>
</feature>
<dbReference type="AlphaFoldDB" id="A0A2V3WFR4"/>
<feature type="coiled-coil region" evidence="1">
    <location>
        <begin position="1"/>
        <end position="28"/>
    </location>
</feature>
<dbReference type="Pfam" id="PF17261">
    <property type="entry name" value="DUF5327"/>
    <property type="match status" value="1"/>
</dbReference>
<reference evidence="3 4" key="1">
    <citation type="submission" date="2018-05" db="EMBL/GenBank/DDBJ databases">
        <title>Genomic Encyclopedia of Type Strains, Phase IV (KMG-IV): sequencing the most valuable type-strain genomes for metagenomic binning, comparative biology and taxonomic classification.</title>
        <authorList>
            <person name="Goeker M."/>
        </authorList>
    </citation>
    <scope>NUCLEOTIDE SEQUENCE [LARGE SCALE GENOMIC DNA]</scope>
    <source>
        <strain evidence="3 4">DSM 22440</strain>
    </source>
</reference>
<keyword evidence="1" id="KW-0175">Coiled coil</keyword>
<organism evidence="3 4">
    <name type="scientific">Streptohalobacillus salinus</name>
    <dbReference type="NCBI Taxonomy" id="621096"/>
    <lineage>
        <taxon>Bacteria</taxon>
        <taxon>Bacillati</taxon>
        <taxon>Bacillota</taxon>
        <taxon>Bacilli</taxon>
        <taxon>Bacillales</taxon>
        <taxon>Bacillaceae</taxon>
        <taxon>Streptohalobacillus</taxon>
    </lineage>
</organism>
<protein>
    <recommendedName>
        <fullName evidence="5">YwdI family protein</fullName>
    </recommendedName>
</protein>
<dbReference type="InterPro" id="IPR035218">
    <property type="entry name" value="DUF5327"/>
</dbReference>
<accession>A0A2V3WFR4</accession>
<evidence type="ECO:0000313" key="3">
    <source>
        <dbReference type="EMBL" id="PXW92080.1"/>
    </source>
</evidence>
<gene>
    <name evidence="3" type="ORF">DES38_10395</name>
</gene>
<dbReference type="Proteomes" id="UP000247922">
    <property type="component" value="Unassembled WGS sequence"/>
</dbReference>
<proteinExistence type="predicted"/>
<dbReference type="RefSeq" id="WP_110250713.1">
    <property type="nucleotide sequence ID" value="NZ_QJJR01000003.1"/>
</dbReference>
<sequence>MINEEKVLKQIERELSRAKQASDSETRRAHMRAISSLTELVLDDSETEDTQKAATAQPTDAETLELQKMIGNSYQPHSKTPTSKPKNDADPYGQGSGSLLDF</sequence>
<feature type="region of interest" description="Disordered" evidence="2">
    <location>
        <begin position="38"/>
        <end position="102"/>
    </location>
</feature>